<accession>A0ABY6RXR2</accession>
<feature type="compositionally biased region" description="Low complexity" evidence="1">
    <location>
        <begin position="31"/>
        <end position="40"/>
    </location>
</feature>
<reference evidence="2" key="1">
    <citation type="submission" date="2018-02" db="EMBL/GenBank/DDBJ databases">
        <authorList>
            <person name="Silar P."/>
        </authorList>
    </citation>
    <scope>NUCLEOTIDE SEQUENCE [LARGE SCALE GENOMIC DNA]</scope>
    <source>
        <strain evidence="2">T</strain>
    </source>
</reference>
<evidence type="ECO:0000313" key="2">
    <source>
        <dbReference type="EMBL" id="VBB73148.1"/>
    </source>
</evidence>
<feature type="region of interest" description="Disordered" evidence="1">
    <location>
        <begin position="157"/>
        <end position="270"/>
    </location>
</feature>
<feature type="compositionally biased region" description="Polar residues" evidence="1">
    <location>
        <begin position="166"/>
        <end position="175"/>
    </location>
</feature>
<feature type="compositionally biased region" description="Low complexity" evidence="1">
    <location>
        <begin position="48"/>
        <end position="61"/>
    </location>
</feature>
<protein>
    <submittedName>
        <fullName evidence="2">Uncharacterized protein</fullName>
    </submittedName>
</protein>
<evidence type="ECO:0000313" key="3">
    <source>
        <dbReference type="Proteomes" id="UP000280685"/>
    </source>
</evidence>
<proteinExistence type="predicted"/>
<feature type="region of interest" description="Disordered" evidence="1">
    <location>
        <begin position="24"/>
        <end position="71"/>
    </location>
</feature>
<gene>
    <name evidence="2" type="ORF">PODCO_116335</name>
</gene>
<name>A0ABY6RXR2_PODCO</name>
<dbReference type="EMBL" id="LR026964">
    <property type="protein sequence ID" value="VBB73148.1"/>
    <property type="molecule type" value="Genomic_DNA"/>
</dbReference>
<feature type="compositionally biased region" description="Polar residues" evidence="1">
    <location>
        <begin position="226"/>
        <end position="239"/>
    </location>
</feature>
<sequence>MFTLFSNHLHPQQSSYALTRLLHPNMSPQKSTPARNARAPASPPTQIPAPATTQPSASTSADGKQPKGDDKLEDVLKTWSNSSPERKSLPFLNDLHKVGRLYDRIVQSRSHSRTEQFHAFDETRSHLDEILEGEGKFAAATSTPKPVASFLSRRDMKRLRPEPSRETQSLPSTPISKKAGIFGTAVVEPTAPGSKTFDITPWKRGSPPTPTPGRVIKGMERMQLDGSDNQGSARSSSPSGDVAMSSPLTRPIPVHGKGSEKGEGSSSMLQPFLDLPLPSMGVVGVDEVGESAHKDFKPIYTQSYVDGVLEAMTHAHGNIARLSQEKREAEGRLVVLEEKMKMWHAIVHGQGCHCVEGRWWVEMEEGLIELRGGKKEGSGGAKNDKKYGNMESEEKTEMGRFGMDGAGDGFEDGVGGCKEAEDEEAWDVIVGSRVGSPEMV</sequence>
<evidence type="ECO:0000256" key="1">
    <source>
        <dbReference type="SAM" id="MobiDB-lite"/>
    </source>
</evidence>
<feature type="region of interest" description="Disordered" evidence="1">
    <location>
        <begin position="372"/>
        <end position="393"/>
    </location>
</feature>
<keyword evidence="3" id="KW-1185">Reference proteome</keyword>
<dbReference type="Proteomes" id="UP000280685">
    <property type="component" value="Chromosome 1"/>
</dbReference>
<organism evidence="2 3">
    <name type="scientific">Podospora comata</name>
    <dbReference type="NCBI Taxonomy" id="48703"/>
    <lineage>
        <taxon>Eukaryota</taxon>
        <taxon>Fungi</taxon>
        <taxon>Dikarya</taxon>
        <taxon>Ascomycota</taxon>
        <taxon>Pezizomycotina</taxon>
        <taxon>Sordariomycetes</taxon>
        <taxon>Sordariomycetidae</taxon>
        <taxon>Sordariales</taxon>
        <taxon>Podosporaceae</taxon>
        <taxon>Podospora</taxon>
    </lineage>
</organism>